<proteinExistence type="predicted"/>
<dbReference type="RefSeq" id="WP_305906799.1">
    <property type="nucleotide sequence ID" value="NZ_CP157743.1"/>
</dbReference>
<keyword evidence="1" id="KW-0812">Transmembrane</keyword>
<organism evidence="3 4">
    <name type="scientific">Methylomarinum roseum</name>
    <dbReference type="NCBI Taxonomy" id="3067653"/>
    <lineage>
        <taxon>Bacteria</taxon>
        <taxon>Pseudomonadati</taxon>
        <taxon>Pseudomonadota</taxon>
        <taxon>Gammaproteobacteria</taxon>
        <taxon>Methylococcales</taxon>
        <taxon>Methylococcaceae</taxon>
        <taxon>Methylomarinum</taxon>
    </lineage>
</organism>
<keyword evidence="2" id="KW-0732">Signal</keyword>
<reference evidence="3 4" key="1">
    <citation type="journal article" date="2024" name="Microbiology">
        <title>Methylomarinum rosea sp. nov., a novel halophilic methanotrophic bacterium from the hypersaline Lake Elton.</title>
        <authorList>
            <person name="Suleimanov R.Z."/>
            <person name="Oshkin I.Y."/>
            <person name="Danilova O.V."/>
            <person name="Suzina N.E."/>
            <person name="Dedysh S.N."/>
        </authorList>
    </citation>
    <scope>NUCLEOTIDE SEQUENCE [LARGE SCALE GENOMIC DNA]</scope>
    <source>
        <strain evidence="3 4">Ch1-1</strain>
    </source>
</reference>
<dbReference type="AlphaFoldDB" id="A0AAU7NTT1"/>
<evidence type="ECO:0000313" key="3">
    <source>
        <dbReference type="EMBL" id="XBS20425.1"/>
    </source>
</evidence>
<gene>
    <name evidence="3" type="ORF">Q9L42_019070</name>
</gene>
<keyword evidence="1" id="KW-1133">Transmembrane helix</keyword>
<feature type="transmembrane region" description="Helical" evidence="1">
    <location>
        <begin position="154"/>
        <end position="175"/>
    </location>
</feature>
<name>A0AAU7NTT1_9GAMM</name>
<protein>
    <submittedName>
        <fullName evidence="3">Uncharacterized protein</fullName>
    </submittedName>
</protein>
<dbReference type="Proteomes" id="UP001225378">
    <property type="component" value="Chromosome"/>
</dbReference>
<dbReference type="EMBL" id="CP157743">
    <property type="protein sequence ID" value="XBS20425.1"/>
    <property type="molecule type" value="Genomic_DNA"/>
</dbReference>
<evidence type="ECO:0000313" key="4">
    <source>
        <dbReference type="Proteomes" id="UP001225378"/>
    </source>
</evidence>
<keyword evidence="4" id="KW-1185">Reference proteome</keyword>
<accession>A0AAU7NTT1</accession>
<feature type="chain" id="PRO_5043369484" evidence="2">
    <location>
        <begin position="26"/>
        <end position="176"/>
    </location>
</feature>
<sequence length="176" mass="18933">MLKIKNMLSLLLFSILMLPPCVALAKTTTQNSWASLALIESGCPADSEQSQKLDQLKHAIVSAESVQQARSLALAPTESAIEAINNARALMPFSDELRNAEMRLSETRSRILLASSQTEVADEFSGMMLASLDDDNPARVNVGNTTCNYSTGEIIAIVLGLILGIIPGLILLFLLC</sequence>
<dbReference type="KEGG" id="mech:Q9L42_019070"/>
<feature type="signal peptide" evidence="2">
    <location>
        <begin position="1"/>
        <end position="25"/>
    </location>
</feature>
<evidence type="ECO:0000256" key="1">
    <source>
        <dbReference type="SAM" id="Phobius"/>
    </source>
</evidence>
<evidence type="ECO:0000256" key="2">
    <source>
        <dbReference type="SAM" id="SignalP"/>
    </source>
</evidence>
<keyword evidence="1" id="KW-0472">Membrane</keyword>